<dbReference type="OrthoDB" id="2876983at2"/>
<evidence type="ECO:0000256" key="1">
    <source>
        <dbReference type="SAM" id="Phobius"/>
    </source>
</evidence>
<gene>
    <name evidence="2" type="ORF">JCM9140_896</name>
</gene>
<dbReference type="STRING" id="1236970.JCM9140_896"/>
<comment type="caution">
    <text evidence="2">The sequence shown here is derived from an EMBL/GenBank/DDBJ whole genome shotgun (WGS) entry which is preliminary data.</text>
</comment>
<evidence type="ECO:0000313" key="3">
    <source>
        <dbReference type="Proteomes" id="UP000018890"/>
    </source>
</evidence>
<proteinExistence type="predicted"/>
<keyword evidence="1" id="KW-0812">Transmembrane</keyword>
<reference evidence="2" key="1">
    <citation type="journal article" date="2014" name="Genome Announc.">
        <title>Draft Genome Sequences of Three Alkaliphilic Bacillus Strains, Bacillus wakoensis JCM 9140T, Bacillus akibai JCM 9157T, and Bacillus hemicellulosilyticus JCM 9152T.</title>
        <authorList>
            <person name="Yuki M."/>
            <person name="Oshima K."/>
            <person name="Suda W."/>
            <person name="Oshida Y."/>
            <person name="Kitamura K."/>
            <person name="Iida T."/>
            <person name="Hattori M."/>
            <person name="Ohkuma M."/>
        </authorList>
    </citation>
    <scope>NUCLEOTIDE SEQUENCE [LARGE SCALE GENOMIC DNA]</scope>
    <source>
        <strain evidence="2">JCM 9140</strain>
    </source>
</reference>
<protein>
    <submittedName>
        <fullName evidence="2">Uncharacterized protein</fullName>
    </submittedName>
</protein>
<dbReference type="Proteomes" id="UP000018890">
    <property type="component" value="Unassembled WGS sequence"/>
</dbReference>
<name>W4PZ48_9BACI</name>
<keyword evidence="3" id="KW-1185">Reference proteome</keyword>
<dbReference type="AlphaFoldDB" id="W4PZ48"/>
<keyword evidence="1" id="KW-0472">Membrane</keyword>
<accession>W4PZ48</accession>
<dbReference type="EMBL" id="BAUT01000005">
    <property type="protein sequence ID" value="GAE24930.1"/>
    <property type="molecule type" value="Genomic_DNA"/>
</dbReference>
<organism evidence="2 3">
    <name type="scientific">Halalkalibacter wakoensis JCM 9140</name>
    <dbReference type="NCBI Taxonomy" id="1236970"/>
    <lineage>
        <taxon>Bacteria</taxon>
        <taxon>Bacillati</taxon>
        <taxon>Bacillota</taxon>
        <taxon>Bacilli</taxon>
        <taxon>Bacillales</taxon>
        <taxon>Bacillaceae</taxon>
        <taxon>Halalkalibacter</taxon>
    </lineage>
</organism>
<evidence type="ECO:0000313" key="2">
    <source>
        <dbReference type="EMBL" id="GAE24930.1"/>
    </source>
</evidence>
<dbReference type="RefSeq" id="WP_034742616.1">
    <property type="nucleotide sequence ID" value="NZ_BAUT01000005.1"/>
</dbReference>
<feature type="transmembrane region" description="Helical" evidence="1">
    <location>
        <begin position="60"/>
        <end position="78"/>
    </location>
</feature>
<keyword evidence="1" id="KW-1133">Transmembrane helix</keyword>
<sequence length="467" mass="54549">MSHNRHDDELRTILKQKQKVKISKQVREKSLQSFQEGLNQLDKGRSLTRKKNHKKRRSQLIGGIATLTAAGIAGLLIANTNFLEDEVVPANPTDYEEEIRGGETVQIQQNEEEDALLEEIFDRPTFDYDDLNGMRTNNIYNDTFSVYLPSGWSIEESHVEDEHFIQVTGNEGQTMNLSLFDESVTEEVLEERKQEALAAFAHLNQVDVPPDRLIEHMRMNFTISFPYKEVFPFSMESTEMFAFFDEDEGKFIEIYVSELFGQSMIYTAQYPLHTKESWTASWLFFTYLGTVGESYTYGEGERHPDYERPTEKKALLRIGAFGYEEIHLELFEIEELRITSYIPTDISVEQMEHDYFTEWRFFNPEVSEKSFYSFGKLKEGFPLDRGKEIMFETFGIDPSYHEDLGGGTPHHYAYYSGMDDAFIDGSIELFEQSGEWYYKHKHADREDYNGGVFMQRLQLFIDSLEWH</sequence>